<dbReference type="STRING" id="1486859.SAMN05444273_101381"/>
<dbReference type="AlphaFoldDB" id="A0A1M4TDE5"/>
<reference evidence="2" key="1">
    <citation type="submission" date="2016-11" db="EMBL/GenBank/DDBJ databases">
        <authorList>
            <person name="Varghese N."/>
            <person name="Submissions S."/>
        </authorList>
    </citation>
    <scope>NUCLEOTIDE SEQUENCE [LARGE SCALE GENOMIC DNA]</scope>
    <source>
        <strain evidence="2">DSM 100566</strain>
    </source>
</reference>
<proteinExistence type="predicted"/>
<dbReference type="EMBL" id="FQUV01000001">
    <property type="protein sequence ID" value="SHE42404.1"/>
    <property type="molecule type" value="Genomic_DNA"/>
</dbReference>
<dbReference type="PANTHER" id="PTHR35841">
    <property type="entry name" value="PHOSPHONATES-BINDING PERIPLASMIC PROTEIN"/>
    <property type="match status" value="1"/>
</dbReference>
<accession>A0A1M4TDE5</accession>
<gene>
    <name evidence="1" type="ORF">SAMN05444273_101381</name>
</gene>
<dbReference type="Pfam" id="PF12974">
    <property type="entry name" value="Phosphonate-bd"/>
    <property type="match status" value="1"/>
</dbReference>
<keyword evidence="2" id="KW-1185">Reference proteome</keyword>
<evidence type="ECO:0000313" key="1">
    <source>
        <dbReference type="EMBL" id="SHE42404.1"/>
    </source>
</evidence>
<name>A0A1M4TDE5_9RHOB</name>
<dbReference type="Gene3D" id="3.40.190.10">
    <property type="entry name" value="Periplasmic binding protein-like II"/>
    <property type="match status" value="1"/>
</dbReference>
<protein>
    <submittedName>
        <fullName evidence="1">ABC transporter, phosphonate, substrate-binding protein</fullName>
    </submittedName>
</protein>
<sequence length="253" mass="26821">MIASPSKYASLPMYDRPETAAANDRFWRLIRDHLGGEAPAQLTRDIPDLMAHWQSPDLVLSQTCGFPYRAQLADKVNLVATPVLDLDCAAGHYYSVLIAHRTRAGASLAEFDGATAAYNDPMSQSGWAALHSHMTGAGLTLGSTLATGAHRASARAVADGRAALAAIDALTWQMICKWDDFAKKLCVIDQTAPTPALPYICARSLPAGKTLRALQLATAALSAADRATLGISGVTLIPSTTYLAVPIPPVPDR</sequence>
<organism evidence="1 2">
    <name type="scientific">Litoreibacter ascidiaceicola</name>
    <dbReference type="NCBI Taxonomy" id="1486859"/>
    <lineage>
        <taxon>Bacteria</taxon>
        <taxon>Pseudomonadati</taxon>
        <taxon>Pseudomonadota</taxon>
        <taxon>Alphaproteobacteria</taxon>
        <taxon>Rhodobacterales</taxon>
        <taxon>Roseobacteraceae</taxon>
        <taxon>Litoreibacter</taxon>
    </lineage>
</organism>
<dbReference type="SUPFAM" id="SSF53850">
    <property type="entry name" value="Periplasmic binding protein-like II"/>
    <property type="match status" value="1"/>
</dbReference>
<evidence type="ECO:0000313" key="2">
    <source>
        <dbReference type="Proteomes" id="UP000184144"/>
    </source>
</evidence>
<dbReference type="Proteomes" id="UP000184144">
    <property type="component" value="Unassembled WGS sequence"/>
</dbReference>
<dbReference type="PANTHER" id="PTHR35841:SF1">
    <property type="entry name" value="PHOSPHONATES-BINDING PERIPLASMIC PROTEIN"/>
    <property type="match status" value="1"/>
</dbReference>